<dbReference type="Pfam" id="PF13000">
    <property type="entry name" value="Acatn"/>
    <property type="match status" value="4"/>
</dbReference>
<keyword evidence="7" id="KW-1185">Reference proteome</keyword>
<proteinExistence type="predicted"/>
<evidence type="ECO:0000256" key="3">
    <source>
        <dbReference type="ARBA" id="ARBA00022989"/>
    </source>
</evidence>
<reference evidence="6" key="1">
    <citation type="submission" date="2021-03" db="EMBL/GenBank/DDBJ databases">
        <title>Chromosome level genome of the anhydrobiotic midge Polypedilum vanderplanki.</title>
        <authorList>
            <person name="Yoshida Y."/>
            <person name="Kikawada T."/>
            <person name="Gusev O."/>
        </authorList>
    </citation>
    <scope>NUCLEOTIDE SEQUENCE</scope>
    <source>
        <strain evidence="6">NIAS01</strain>
        <tissue evidence="6">Whole body or cell culture</tissue>
    </source>
</reference>
<keyword evidence="3 5" id="KW-1133">Transmembrane helix</keyword>
<keyword evidence="4 5" id="KW-0472">Membrane</keyword>
<evidence type="ECO:0000256" key="1">
    <source>
        <dbReference type="ARBA" id="ARBA00004141"/>
    </source>
</evidence>
<evidence type="ECO:0000256" key="2">
    <source>
        <dbReference type="ARBA" id="ARBA00022692"/>
    </source>
</evidence>
<organism evidence="6 7">
    <name type="scientific">Polypedilum vanderplanki</name>
    <name type="common">Sleeping chironomid midge</name>
    <dbReference type="NCBI Taxonomy" id="319348"/>
    <lineage>
        <taxon>Eukaryota</taxon>
        <taxon>Metazoa</taxon>
        <taxon>Ecdysozoa</taxon>
        <taxon>Arthropoda</taxon>
        <taxon>Hexapoda</taxon>
        <taxon>Insecta</taxon>
        <taxon>Pterygota</taxon>
        <taxon>Neoptera</taxon>
        <taxon>Endopterygota</taxon>
        <taxon>Diptera</taxon>
        <taxon>Nematocera</taxon>
        <taxon>Chironomoidea</taxon>
        <taxon>Chironomidae</taxon>
        <taxon>Chironominae</taxon>
        <taxon>Polypedilum</taxon>
        <taxon>Polypedilum</taxon>
    </lineage>
</organism>
<feature type="transmembrane region" description="Helical" evidence="5">
    <location>
        <begin position="31"/>
        <end position="55"/>
    </location>
</feature>
<protein>
    <recommendedName>
        <fullName evidence="8">Acetyl-coenzyme A transporter 1</fullName>
    </recommendedName>
</protein>
<evidence type="ECO:0000256" key="5">
    <source>
        <dbReference type="SAM" id="Phobius"/>
    </source>
</evidence>
<dbReference type="SUPFAM" id="SSF103473">
    <property type="entry name" value="MFS general substrate transporter"/>
    <property type="match status" value="1"/>
</dbReference>
<dbReference type="PANTHER" id="PTHR12778">
    <property type="entry name" value="SOLUTE CARRIER FAMILY 33 ACETYL-COA TRANSPORTER -RELATED"/>
    <property type="match status" value="1"/>
</dbReference>
<comment type="caution">
    <text evidence="6">The sequence shown here is derived from an EMBL/GenBank/DDBJ whole genome shotgun (WGS) entry which is preliminary data.</text>
</comment>
<dbReference type="EMBL" id="JADBJN010000001">
    <property type="protein sequence ID" value="KAG5681678.1"/>
    <property type="molecule type" value="Genomic_DNA"/>
</dbReference>
<keyword evidence="2 5" id="KW-0812">Transmembrane</keyword>
<evidence type="ECO:0000256" key="4">
    <source>
        <dbReference type="ARBA" id="ARBA00023136"/>
    </source>
</evidence>
<dbReference type="InterPro" id="IPR024371">
    <property type="entry name" value="AcetylCoA_trans_1-like"/>
</dbReference>
<feature type="transmembrane region" description="Helical" evidence="5">
    <location>
        <begin position="182"/>
        <end position="206"/>
    </location>
</feature>
<dbReference type="OrthoDB" id="6415790at2759"/>
<comment type="subcellular location">
    <subcellularLocation>
        <location evidence="1">Membrane</location>
        <topology evidence="1">Multi-pass membrane protein</topology>
    </subcellularLocation>
</comment>
<accession>A0A9J6CJD1</accession>
<dbReference type="Gene3D" id="1.20.1250.20">
    <property type="entry name" value="MFS general substrate transporter like domains"/>
    <property type="match status" value="1"/>
</dbReference>
<dbReference type="AlphaFoldDB" id="A0A9J6CJD1"/>
<dbReference type="InterPro" id="IPR036259">
    <property type="entry name" value="MFS_trans_sf"/>
</dbReference>
<name>A0A9J6CJD1_POLVA</name>
<dbReference type="GO" id="GO:0016020">
    <property type="term" value="C:membrane"/>
    <property type="evidence" value="ECO:0007669"/>
    <property type="project" value="UniProtKB-SubCell"/>
</dbReference>
<evidence type="ECO:0008006" key="8">
    <source>
        <dbReference type="Google" id="ProtNLM"/>
    </source>
</evidence>
<evidence type="ECO:0000313" key="7">
    <source>
        <dbReference type="Proteomes" id="UP001107558"/>
    </source>
</evidence>
<sequence length="503" mass="57728">MKNLENLEYSEVKQDERAVEKPNLKGDRRNFAFLILLYVLQGVPQGISVAIPILLQNRGVSYNDQAEISISIFPFSSVPQGISVAIPILLQNRGVSYNDQAEFSISYFPFSLKLLYAPIVDSVYLKSFWRRKTWICGSQIFVGIFMIYTSLCVDEWMGIEGNKPQILMLTIFLHFMPRNQGLFTLSGFLMFWAIIYLLITILIAIFKSENVKHHKKLHETTDYGIKRAYSDLVDIIKLKPVIQLCTMIFTIETCFAACGAITSLKLIEYGVPKDKFALLTLPSAPVQILFPLLVAKYTTGKKPLSFYYKIFPCRVISMTLKTFYIFHTRKILESSLVSFYVGIIILYFFDHCFTKASYSADGCFITKIADPMIGGSYMTLINTFANVGNRIFSTFFLWLVDKITWKQCSSSANTFSVQNSTTINTCANDLEKEACIENGGNCETIVDGFYIEIGISVIIALIWYKFMKSVIFQLQRYPREDWFVLTKNRFYEMQQIEKNEENK</sequence>
<dbReference type="Proteomes" id="UP001107558">
    <property type="component" value="Chromosome 1"/>
</dbReference>
<dbReference type="InterPro" id="IPR004752">
    <property type="entry name" value="AmpG_permease/AT-1"/>
</dbReference>
<feature type="transmembrane region" description="Helical" evidence="5">
    <location>
        <begin position="331"/>
        <end position="349"/>
    </location>
</feature>
<dbReference type="GO" id="GO:0008521">
    <property type="term" value="F:acetyl-CoA transmembrane transporter activity"/>
    <property type="evidence" value="ECO:0007669"/>
    <property type="project" value="InterPro"/>
</dbReference>
<evidence type="ECO:0000313" key="6">
    <source>
        <dbReference type="EMBL" id="KAG5681678.1"/>
    </source>
</evidence>
<gene>
    <name evidence="6" type="ORF">PVAND_011091</name>
</gene>
<dbReference type="PANTHER" id="PTHR12778:SF9">
    <property type="entry name" value="ACETYL-COENZYME A TRANSPORTER 1"/>
    <property type="match status" value="1"/>
</dbReference>
<feature type="transmembrane region" description="Helical" evidence="5">
    <location>
        <begin position="134"/>
        <end position="151"/>
    </location>
</feature>
<dbReference type="GO" id="GO:0035348">
    <property type="term" value="P:acetyl-CoA transmembrane transport"/>
    <property type="evidence" value="ECO:0007669"/>
    <property type="project" value="InterPro"/>
</dbReference>
<feature type="transmembrane region" description="Helical" evidence="5">
    <location>
        <begin position="448"/>
        <end position="466"/>
    </location>
</feature>